<feature type="compositionally biased region" description="Basic and acidic residues" evidence="1">
    <location>
        <begin position="37"/>
        <end position="48"/>
    </location>
</feature>
<organism evidence="2 5">
    <name type="scientific">Bradyrhizobium zhengyangense</name>
    <dbReference type="NCBI Taxonomy" id="2911009"/>
    <lineage>
        <taxon>Bacteria</taxon>
        <taxon>Pseudomonadati</taxon>
        <taxon>Pseudomonadota</taxon>
        <taxon>Alphaproteobacteria</taxon>
        <taxon>Hyphomicrobiales</taxon>
        <taxon>Nitrobacteraceae</taxon>
        <taxon>Bradyrhizobium</taxon>
    </lineage>
</organism>
<evidence type="ECO:0000313" key="2">
    <source>
        <dbReference type="EMBL" id="MCG2630864.1"/>
    </source>
</evidence>
<dbReference type="RefSeq" id="WP_237866230.1">
    <property type="nucleotide sequence ID" value="NZ_JAKLTY010000024.1"/>
</dbReference>
<evidence type="ECO:0000313" key="4">
    <source>
        <dbReference type="Proteomes" id="UP001139012"/>
    </source>
</evidence>
<feature type="compositionally biased region" description="Basic and acidic residues" evidence="1">
    <location>
        <begin position="104"/>
        <end position="127"/>
    </location>
</feature>
<dbReference type="Proteomes" id="UP001139012">
    <property type="component" value="Unassembled WGS sequence"/>
</dbReference>
<protein>
    <submittedName>
        <fullName evidence="2">Uncharacterized protein</fullName>
    </submittedName>
</protein>
<dbReference type="EMBL" id="JAKLUA010000018">
    <property type="protein sequence ID" value="MCG2672083.1"/>
    <property type="molecule type" value="Genomic_DNA"/>
</dbReference>
<feature type="compositionally biased region" description="Basic and acidic residues" evidence="1">
    <location>
        <begin position="1"/>
        <end position="28"/>
    </location>
</feature>
<name>A0A9X1RHT8_9BRAD</name>
<dbReference type="AlphaFoldDB" id="A0A9X1RHT8"/>
<feature type="region of interest" description="Disordered" evidence="1">
    <location>
        <begin position="1"/>
        <end position="48"/>
    </location>
</feature>
<proteinExistence type="predicted"/>
<evidence type="ECO:0000313" key="5">
    <source>
        <dbReference type="Proteomes" id="UP001139054"/>
    </source>
</evidence>
<feature type="compositionally biased region" description="Basic and acidic residues" evidence="1">
    <location>
        <begin position="174"/>
        <end position="185"/>
    </location>
</feature>
<sequence length="185" mass="21561">MRSNHAPDRNSERRDHERHRGEAIKRGSDQLAAAEPETVRESEREEQKRRIEVVTWRMLPRNLAGDRAQPARKQVCVKHRRDQNRQRECTGCNSNQHQLARAPQRQEIERSEDRTVDQLERGHEAEQRSPGQLQRQGLVPLPFGTGRTQQQSQRHRGQQAAEDRKIAGRQNPFKPDEAAKHEDDP</sequence>
<comment type="caution">
    <text evidence="2">The sequence shown here is derived from an EMBL/GenBank/DDBJ whole genome shotgun (WGS) entry which is preliminary data.</text>
</comment>
<evidence type="ECO:0000256" key="1">
    <source>
        <dbReference type="SAM" id="MobiDB-lite"/>
    </source>
</evidence>
<accession>A0A9X1RHT8</accession>
<gene>
    <name evidence="3" type="ORF">L6637_34575</name>
    <name evidence="2" type="ORF">L6654_29975</name>
</gene>
<dbReference type="EMBL" id="JAKLTY010000024">
    <property type="protein sequence ID" value="MCG2630864.1"/>
    <property type="molecule type" value="Genomic_DNA"/>
</dbReference>
<feature type="region of interest" description="Disordered" evidence="1">
    <location>
        <begin position="61"/>
        <end position="185"/>
    </location>
</feature>
<keyword evidence="4" id="KW-1185">Reference proteome</keyword>
<dbReference type="Proteomes" id="UP001139054">
    <property type="component" value="Unassembled WGS sequence"/>
</dbReference>
<evidence type="ECO:0000313" key="3">
    <source>
        <dbReference type="EMBL" id="MCG2672083.1"/>
    </source>
</evidence>
<reference evidence="2" key="1">
    <citation type="submission" date="2022-01" db="EMBL/GenBank/DDBJ databases">
        <title>Genome sequnece data of strain Bradyrhizobium sp. nov.</title>
        <authorList>
            <person name="Zhang J."/>
        </authorList>
    </citation>
    <scope>NUCLEOTIDE SEQUENCE</scope>
    <source>
        <strain evidence="3">WYCCWR 12774</strain>
        <strain evidence="2">WYCCWR 13023</strain>
    </source>
</reference>